<keyword evidence="7" id="KW-0560">Oxidoreductase</keyword>
<dbReference type="Proteomes" id="UP001432027">
    <property type="component" value="Unassembled WGS sequence"/>
</dbReference>
<dbReference type="Gene3D" id="3.50.50.60">
    <property type="entry name" value="FAD/NAD(P)-binding domain"/>
    <property type="match status" value="1"/>
</dbReference>
<evidence type="ECO:0000256" key="2">
    <source>
        <dbReference type="ARBA" id="ARBA00004496"/>
    </source>
</evidence>
<evidence type="ECO:0000256" key="6">
    <source>
        <dbReference type="ARBA" id="ARBA00022827"/>
    </source>
</evidence>
<keyword evidence="10" id="KW-1185">Reference proteome</keyword>
<evidence type="ECO:0000256" key="5">
    <source>
        <dbReference type="ARBA" id="ARBA00022630"/>
    </source>
</evidence>
<evidence type="ECO:0000256" key="1">
    <source>
        <dbReference type="ARBA" id="ARBA00001974"/>
    </source>
</evidence>
<gene>
    <name evidence="9" type="ORF">PENTCL1PPCAC_26911</name>
</gene>
<accession>A0AAV5UEH3</accession>
<dbReference type="Pfam" id="PF01593">
    <property type="entry name" value="Amino_oxidase"/>
    <property type="match status" value="1"/>
</dbReference>
<dbReference type="InterPro" id="IPR036188">
    <property type="entry name" value="FAD/NAD-bd_sf"/>
</dbReference>
<comment type="similarity">
    <text evidence="3">Belongs to the flavin monoamine oxidase family.</text>
</comment>
<dbReference type="AlphaFoldDB" id="A0AAV5UEH3"/>
<evidence type="ECO:0000256" key="3">
    <source>
        <dbReference type="ARBA" id="ARBA00005995"/>
    </source>
</evidence>
<comment type="subcellular location">
    <subcellularLocation>
        <location evidence="2">Cytoplasm</location>
    </subcellularLocation>
</comment>
<dbReference type="SUPFAM" id="SSF51905">
    <property type="entry name" value="FAD/NAD(P)-binding domain"/>
    <property type="match status" value="1"/>
</dbReference>
<sequence length="459" mass="51778">MSNNNRLSVCIIGGGVAGLSAARVLQKADVPFVVVEGSKRIGGRIFSFQHKGGFLQHGATFVNGDRNEIYRIAKREGLIKDVVGDFDLYRDFSDVRMEEDDLTMEDKAAFTAFTKDLEEKYENLAERNPHLTVREAFDEDYKHFIEECPSRSSRLHSFNSLSRLYLSYYEMEWAANTNQMALGNFTQWDDESETSDESFSLNSIGYKRILDELAGSIPDALIRLETTVRNINYENQESVFVNFADGTSEEFSSVIVTSSLGFLKAHAAKFFVPPLHDEKMRAIEAIGFGDMQKLFLEYDKPFWSEDEDSIKTIGLSSSPLLGRGNLFEVVKWDRKTLTLWLSGSAVEYAGMKTDEELKIEITEHLRKSLNNDSLEFPTRVMRHGWRNDPLILGSYSYLTPSSIQMGDANAILANPIHSHDGRPLVCFAGEATHSSFYQTTCGAFLSGEREAKKLVDNIT</sequence>
<keyword evidence="5" id="KW-0285">Flavoprotein</keyword>
<dbReference type="PANTHER" id="PTHR10742:SF405">
    <property type="entry name" value="PEROXISOMAL N(1)-ACETYL-SPERMINE_SPERMIDINE OXIDASE"/>
    <property type="match status" value="1"/>
</dbReference>
<dbReference type="GO" id="GO:0005737">
    <property type="term" value="C:cytoplasm"/>
    <property type="evidence" value="ECO:0007669"/>
    <property type="project" value="UniProtKB-SubCell"/>
</dbReference>
<evidence type="ECO:0000313" key="10">
    <source>
        <dbReference type="Proteomes" id="UP001432027"/>
    </source>
</evidence>
<dbReference type="InterPro" id="IPR050281">
    <property type="entry name" value="Flavin_monoamine_oxidase"/>
</dbReference>
<keyword evidence="4" id="KW-0963">Cytoplasm</keyword>
<organism evidence="9 10">
    <name type="scientific">Pristionchus entomophagus</name>
    <dbReference type="NCBI Taxonomy" id="358040"/>
    <lineage>
        <taxon>Eukaryota</taxon>
        <taxon>Metazoa</taxon>
        <taxon>Ecdysozoa</taxon>
        <taxon>Nematoda</taxon>
        <taxon>Chromadorea</taxon>
        <taxon>Rhabditida</taxon>
        <taxon>Rhabditina</taxon>
        <taxon>Diplogasteromorpha</taxon>
        <taxon>Diplogasteroidea</taxon>
        <taxon>Neodiplogasteridae</taxon>
        <taxon>Pristionchus</taxon>
    </lineage>
</organism>
<evidence type="ECO:0000256" key="7">
    <source>
        <dbReference type="ARBA" id="ARBA00023002"/>
    </source>
</evidence>
<proteinExistence type="inferred from homology"/>
<feature type="domain" description="Amine oxidase" evidence="8">
    <location>
        <begin position="16"/>
        <end position="453"/>
    </location>
</feature>
<protein>
    <recommendedName>
        <fullName evidence="8">Amine oxidase domain-containing protein</fullName>
    </recommendedName>
</protein>
<comment type="cofactor">
    <cofactor evidence="1">
        <name>FAD</name>
        <dbReference type="ChEBI" id="CHEBI:57692"/>
    </cofactor>
</comment>
<dbReference type="GO" id="GO:0046592">
    <property type="term" value="F:polyamine oxidase activity"/>
    <property type="evidence" value="ECO:0007669"/>
    <property type="project" value="TreeGrafter"/>
</dbReference>
<evidence type="ECO:0000256" key="4">
    <source>
        <dbReference type="ARBA" id="ARBA00022490"/>
    </source>
</evidence>
<dbReference type="PANTHER" id="PTHR10742">
    <property type="entry name" value="FLAVIN MONOAMINE OXIDASE"/>
    <property type="match status" value="1"/>
</dbReference>
<evidence type="ECO:0000259" key="8">
    <source>
        <dbReference type="Pfam" id="PF01593"/>
    </source>
</evidence>
<dbReference type="EMBL" id="BTSX01000006">
    <property type="protein sequence ID" value="GMT04737.1"/>
    <property type="molecule type" value="Genomic_DNA"/>
</dbReference>
<reference evidence="9" key="1">
    <citation type="submission" date="2023-10" db="EMBL/GenBank/DDBJ databases">
        <title>Genome assembly of Pristionchus species.</title>
        <authorList>
            <person name="Yoshida K."/>
            <person name="Sommer R.J."/>
        </authorList>
    </citation>
    <scope>NUCLEOTIDE SEQUENCE</scope>
    <source>
        <strain evidence="9">RS0144</strain>
    </source>
</reference>
<dbReference type="InterPro" id="IPR002937">
    <property type="entry name" value="Amino_oxidase"/>
</dbReference>
<keyword evidence="6" id="KW-0274">FAD</keyword>
<comment type="caution">
    <text evidence="9">The sequence shown here is derived from an EMBL/GenBank/DDBJ whole genome shotgun (WGS) entry which is preliminary data.</text>
</comment>
<name>A0AAV5UEH3_9BILA</name>
<dbReference type="SUPFAM" id="SSF54373">
    <property type="entry name" value="FAD-linked reductases, C-terminal domain"/>
    <property type="match status" value="1"/>
</dbReference>
<evidence type="ECO:0000313" key="9">
    <source>
        <dbReference type="EMBL" id="GMT04737.1"/>
    </source>
</evidence>
<dbReference type="Gene3D" id="3.90.660.10">
    <property type="match status" value="1"/>
</dbReference>